<sequence>MKEDAFQEAVFKAIFGRRSVRKYLDKTPEKEKIYKILEAGIWAPSGHNNQPWRFVIIWSKEIKENLAELTTSSYIIKQAPVLIAVFLDKRDMYHQIKDHQSAGACIENMFLSAYALGLGSCWLGEILKNEDKVKEILGLEKDRYELCAVVALGYPDDKSKRAGRYPLEHFLLKEI</sequence>
<organism evidence="4">
    <name type="scientific">Thermodesulfobacterium geofontis</name>
    <dbReference type="NCBI Taxonomy" id="1295609"/>
    <lineage>
        <taxon>Bacteria</taxon>
        <taxon>Pseudomonadati</taxon>
        <taxon>Thermodesulfobacteriota</taxon>
        <taxon>Thermodesulfobacteria</taxon>
        <taxon>Thermodesulfobacteriales</taxon>
        <taxon>Thermodesulfobacteriaceae</taxon>
        <taxon>Thermodesulfobacterium</taxon>
    </lineage>
</organism>
<evidence type="ECO:0000256" key="2">
    <source>
        <dbReference type="ARBA" id="ARBA00023002"/>
    </source>
</evidence>
<dbReference type="InterPro" id="IPR029479">
    <property type="entry name" value="Nitroreductase"/>
</dbReference>
<dbReference type="PANTHER" id="PTHR43673:SF10">
    <property type="entry name" value="NADH DEHYDROGENASE_NAD(P)H NITROREDUCTASE XCC3605-RELATED"/>
    <property type="match status" value="1"/>
</dbReference>
<dbReference type="SUPFAM" id="SSF55469">
    <property type="entry name" value="FMN-dependent nitroreductase-like"/>
    <property type="match status" value="1"/>
</dbReference>
<dbReference type="EMBL" id="DRWR01000128">
    <property type="protein sequence ID" value="HHQ16731.1"/>
    <property type="molecule type" value="Genomic_DNA"/>
</dbReference>
<accession>A0A7V6CEF5</accession>
<dbReference type="CDD" id="cd02136">
    <property type="entry name" value="PnbA_NfnB-like"/>
    <property type="match status" value="1"/>
</dbReference>
<dbReference type="PANTHER" id="PTHR43673">
    <property type="entry name" value="NAD(P)H NITROREDUCTASE YDGI-RELATED"/>
    <property type="match status" value="1"/>
</dbReference>
<evidence type="ECO:0000313" key="4">
    <source>
        <dbReference type="EMBL" id="HHQ16731.1"/>
    </source>
</evidence>
<feature type="domain" description="Nitroreductase" evidence="3">
    <location>
        <begin position="73"/>
        <end position="154"/>
    </location>
</feature>
<keyword evidence="2" id="KW-0560">Oxidoreductase</keyword>
<gene>
    <name evidence="4" type="ORF">ENM15_07980</name>
</gene>
<evidence type="ECO:0000259" key="3">
    <source>
        <dbReference type="Pfam" id="PF00881"/>
    </source>
</evidence>
<proteinExistence type="inferred from homology"/>
<reference evidence="4" key="1">
    <citation type="journal article" date="2020" name="mSystems">
        <title>Genome- and Community-Level Interaction Insights into Carbon Utilization and Element Cycling Functions of Hydrothermarchaeota in Hydrothermal Sediment.</title>
        <authorList>
            <person name="Zhou Z."/>
            <person name="Liu Y."/>
            <person name="Xu W."/>
            <person name="Pan J."/>
            <person name="Luo Z.H."/>
            <person name="Li M."/>
        </authorList>
    </citation>
    <scope>NUCLEOTIDE SEQUENCE [LARGE SCALE GENOMIC DNA]</scope>
    <source>
        <strain evidence="4">SpSt-106</strain>
    </source>
</reference>
<dbReference type="GO" id="GO:0016491">
    <property type="term" value="F:oxidoreductase activity"/>
    <property type="evidence" value="ECO:0007669"/>
    <property type="project" value="UniProtKB-KW"/>
</dbReference>
<name>A0A7V6CEF5_9BACT</name>
<dbReference type="Gene3D" id="3.40.109.10">
    <property type="entry name" value="NADH Oxidase"/>
    <property type="match status" value="1"/>
</dbReference>
<protein>
    <submittedName>
        <fullName evidence="4">Nitroreductase family protein</fullName>
    </submittedName>
</protein>
<comment type="caution">
    <text evidence="4">The sequence shown here is derived from an EMBL/GenBank/DDBJ whole genome shotgun (WGS) entry which is preliminary data.</text>
</comment>
<dbReference type="AlphaFoldDB" id="A0A7V6CEF5"/>
<dbReference type="InterPro" id="IPR000415">
    <property type="entry name" value="Nitroreductase-like"/>
</dbReference>
<comment type="similarity">
    <text evidence="1">Belongs to the nitroreductase family.</text>
</comment>
<dbReference type="Pfam" id="PF00881">
    <property type="entry name" value="Nitroreductase"/>
    <property type="match status" value="2"/>
</dbReference>
<feature type="domain" description="Nitroreductase" evidence="3">
    <location>
        <begin position="15"/>
        <end position="70"/>
    </location>
</feature>
<evidence type="ECO:0000256" key="1">
    <source>
        <dbReference type="ARBA" id="ARBA00007118"/>
    </source>
</evidence>